<dbReference type="OrthoDB" id="245989at2759"/>
<evidence type="ECO:0000256" key="9">
    <source>
        <dbReference type="SAM" id="Phobius"/>
    </source>
</evidence>
<comment type="subcellular location">
    <subcellularLocation>
        <location evidence="1">Membrane</location>
        <topology evidence="1">Multi-pass membrane protein</topology>
    </subcellularLocation>
</comment>
<dbReference type="PROSITE" id="PS50893">
    <property type="entry name" value="ABC_TRANSPORTER_2"/>
    <property type="match status" value="1"/>
</dbReference>
<comment type="similarity">
    <text evidence="2">Belongs to the ABC transporter superfamily. ABCG family. PDR (TC 3.A.1.205) subfamily.</text>
</comment>
<dbReference type="FunFam" id="3.40.50.300:FF:000054">
    <property type="entry name" value="ABC multidrug transporter atrF"/>
    <property type="match status" value="1"/>
</dbReference>
<keyword evidence="6 11" id="KW-0067">ATP-binding</keyword>
<proteinExistence type="inferred from homology"/>
<feature type="transmembrane region" description="Helical" evidence="9">
    <location>
        <begin position="799"/>
        <end position="830"/>
    </location>
</feature>
<dbReference type="InterPro" id="IPR034003">
    <property type="entry name" value="ABCG_PDR_2"/>
</dbReference>
<dbReference type="Pfam" id="PF01061">
    <property type="entry name" value="ABC2_membrane"/>
    <property type="match status" value="2"/>
</dbReference>
<keyword evidence="3" id="KW-0813">Transport</keyword>
<feature type="transmembrane region" description="Helical" evidence="9">
    <location>
        <begin position="203"/>
        <end position="223"/>
    </location>
</feature>
<accession>A0A9W8HV80</accession>
<dbReference type="InterPro" id="IPR013525">
    <property type="entry name" value="ABC2_TM"/>
</dbReference>
<dbReference type="Gene3D" id="3.40.50.300">
    <property type="entry name" value="P-loop containing nucleotide triphosphate hydrolases"/>
    <property type="match status" value="1"/>
</dbReference>
<dbReference type="GO" id="GO:0016887">
    <property type="term" value="F:ATP hydrolysis activity"/>
    <property type="evidence" value="ECO:0007669"/>
    <property type="project" value="InterPro"/>
</dbReference>
<evidence type="ECO:0000256" key="3">
    <source>
        <dbReference type="ARBA" id="ARBA00022448"/>
    </source>
</evidence>
<dbReference type="InterPro" id="IPR010929">
    <property type="entry name" value="PDR_CDR_ABC"/>
</dbReference>
<dbReference type="AlphaFoldDB" id="A0A9W8HV80"/>
<dbReference type="GO" id="GO:0140359">
    <property type="term" value="F:ABC-type transporter activity"/>
    <property type="evidence" value="ECO:0007669"/>
    <property type="project" value="InterPro"/>
</dbReference>
<keyword evidence="12" id="KW-1185">Reference proteome</keyword>
<dbReference type="SMART" id="SM00382">
    <property type="entry name" value="AAA"/>
    <property type="match status" value="1"/>
</dbReference>
<dbReference type="Pfam" id="PF19055">
    <property type="entry name" value="ABC2_membrane_7"/>
    <property type="match status" value="1"/>
</dbReference>
<comment type="caution">
    <text evidence="11">The sequence shown here is derived from an EMBL/GenBank/DDBJ whole genome shotgun (WGS) entry which is preliminary data.</text>
</comment>
<dbReference type="Pfam" id="PF06422">
    <property type="entry name" value="PDR_CDR"/>
    <property type="match status" value="1"/>
</dbReference>
<evidence type="ECO:0000256" key="5">
    <source>
        <dbReference type="ARBA" id="ARBA00022741"/>
    </source>
</evidence>
<dbReference type="CDD" id="cd03232">
    <property type="entry name" value="ABCG_PDR_domain2"/>
    <property type="match status" value="1"/>
</dbReference>
<protein>
    <submittedName>
        <fullName evidence="11">ATP-binding cassette transporter snq2</fullName>
    </submittedName>
</protein>
<dbReference type="EMBL" id="JANBUO010002002">
    <property type="protein sequence ID" value="KAJ2796081.1"/>
    <property type="molecule type" value="Genomic_DNA"/>
</dbReference>
<reference evidence="11" key="1">
    <citation type="submission" date="2022-07" db="EMBL/GenBank/DDBJ databases">
        <title>Phylogenomic reconstructions and comparative analyses of Kickxellomycotina fungi.</title>
        <authorList>
            <person name="Reynolds N.K."/>
            <person name="Stajich J.E."/>
            <person name="Barry K."/>
            <person name="Grigoriev I.V."/>
            <person name="Crous P."/>
            <person name="Smith M.E."/>
        </authorList>
    </citation>
    <scope>NUCLEOTIDE SEQUENCE</scope>
    <source>
        <strain evidence="11">NRRL 1565</strain>
    </source>
</reference>
<evidence type="ECO:0000313" key="12">
    <source>
        <dbReference type="Proteomes" id="UP001140094"/>
    </source>
</evidence>
<dbReference type="InterPro" id="IPR003593">
    <property type="entry name" value="AAA+_ATPase"/>
</dbReference>
<feature type="non-terminal residue" evidence="11">
    <location>
        <position position="1"/>
    </location>
</feature>
<feature type="domain" description="ABC transporter" evidence="10">
    <location>
        <begin position="391"/>
        <end position="635"/>
    </location>
</feature>
<keyword evidence="5" id="KW-0547">Nucleotide-binding</keyword>
<keyword evidence="7 9" id="KW-1133">Transmembrane helix</keyword>
<evidence type="ECO:0000256" key="6">
    <source>
        <dbReference type="ARBA" id="ARBA00022840"/>
    </source>
</evidence>
<feature type="transmembrane region" description="Helical" evidence="9">
    <location>
        <begin position="91"/>
        <end position="114"/>
    </location>
</feature>
<evidence type="ECO:0000256" key="1">
    <source>
        <dbReference type="ARBA" id="ARBA00004141"/>
    </source>
</evidence>
<feature type="transmembrane region" description="Helical" evidence="9">
    <location>
        <begin position="842"/>
        <end position="864"/>
    </location>
</feature>
<evidence type="ECO:0000313" key="11">
    <source>
        <dbReference type="EMBL" id="KAJ2796081.1"/>
    </source>
</evidence>
<feature type="transmembrane region" description="Helical" evidence="9">
    <location>
        <begin position="169"/>
        <end position="191"/>
    </location>
</feature>
<dbReference type="Pfam" id="PF00005">
    <property type="entry name" value="ABC_tran"/>
    <property type="match status" value="1"/>
</dbReference>
<feature type="non-terminal residue" evidence="11">
    <location>
        <position position="877"/>
    </location>
</feature>
<evidence type="ECO:0000256" key="7">
    <source>
        <dbReference type="ARBA" id="ARBA00022989"/>
    </source>
</evidence>
<evidence type="ECO:0000259" key="10">
    <source>
        <dbReference type="PROSITE" id="PS50893"/>
    </source>
</evidence>
<feature type="transmembrane region" description="Helical" evidence="9">
    <location>
        <begin position="55"/>
        <end position="85"/>
    </location>
</feature>
<evidence type="ECO:0000256" key="8">
    <source>
        <dbReference type="ARBA" id="ARBA00023136"/>
    </source>
</evidence>
<name>A0A9W8HV80_9FUNG</name>
<dbReference type="Proteomes" id="UP001140094">
    <property type="component" value="Unassembled WGS sequence"/>
</dbReference>
<feature type="transmembrane region" description="Helical" evidence="9">
    <location>
        <begin position="730"/>
        <end position="750"/>
    </location>
</feature>
<dbReference type="PANTHER" id="PTHR19241">
    <property type="entry name" value="ATP-BINDING CASSETTE TRANSPORTER"/>
    <property type="match status" value="1"/>
</dbReference>
<dbReference type="InterPro" id="IPR003439">
    <property type="entry name" value="ABC_transporter-like_ATP-bd"/>
</dbReference>
<dbReference type="GO" id="GO:0005524">
    <property type="term" value="F:ATP binding"/>
    <property type="evidence" value="ECO:0007669"/>
    <property type="project" value="UniProtKB-KW"/>
</dbReference>
<dbReference type="InterPro" id="IPR027417">
    <property type="entry name" value="P-loop_NTPase"/>
</dbReference>
<sequence>AFGSRISQDGRGQELRELIDRTKMGTEKLRMRRKSPYTTTFILQFYMLLVREWEIFVGAPAVIIFGVIYNIAFSIIVGTLFIQLPQNTSSFFIRGGLLFFSLLFNTFTSMSEVPKAVSGRLVIYKHKALAMYHPAALSLAQTVVDITFMIFQVLVFGAILYWATSLQPYGGQFLAFLLFLYIGSVCMISFFRLIGNISPNIDIGHTLSGVSLLFLILYVGYLIPPPLMHHYLKWIYWINPLAYGVKAMLSNEYRNIRYPCDPRSLVPQGPGISIANQVCVSIGANAGMATVKGRDYLERGFSIHVVDQWKDFLAVTSFWILFVILNAVVMEFVEFGNTSYPINVYKRFRPNVDSLIEDPAAQGEENEEEKIYAEIPLGGPTDEQIAQGTTYTWNQVNYTVPVKGGERQLLNNISGYIKPGTMTALMGSSGAGKTTLLDALSQRKTIGKLEGEMLMNGAEQPPSFRRITGYCEQLDVHNPHATVREALRFSAALRRSPSVSAHERESYVEYVILLLGLRDISDCMIGDPESKEGISLEERKRLTIGVELVAKPKILFLDEPTSGLDAQSSYSIVRFISKLAAEGQTIMCAIHQPSAPLFELFDRLLLLVRGGQTVYFGDIGDDAQTLIRYFERNGAEKFVPDGNPAEYILDVVGNQAAGIDWPQIWENSPEKSDVLDEISRINNIKQANTADAEDDLHGESSRKYARLLPFQFQIVAARMMRSHWRDLQYNLTRVGLQITCALIIGFSFIHVGNGVADTQNKIFAIFQTAALSVLIINQVQPQFLRQRLYYSRESSTNQYGWEAFSASIILTEWPFAIFSYTMFFVCFYSLIGFNPSGNRVGYFYLLYIELGIFSVTIGQAIAAFSPNDIIASMLNPV</sequence>
<dbReference type="SUPFAM" id="SSF52540">
    <property type="entry name" value="P-loop containing nucleoside triphosphate hydrolases"/>
    <property type="match status" value="1"/>
</dbReference>
<feature type="transmembrane region" description="Helical" evidence="9">
    <location>
        <begin position="312"/>
        <end position="333"/>
    </location>
</feature>
<dbReference type="GO" id="GO:0016020">
    <property type="term" value="C:membrane"/>
    <property type="evidence" value="ECO:0007669"/>
    <property type="project" value="UniProtKB-SubCell"/>
</dbReference>
<evidence type="ECO:0000256" key="4">
    <source>
        <dbReference type="ARBA" id="ARBA00022692"/>
    </source>
</evidence>
<feature type="transmembrane region" description="Helical" evidence="9">
    <location>
        <begin position="135"/>
        <end position="163"/>
    </location>
</feature>
<keyword evidence="8 9" id="KW-0472">Membrane</keyword>
<organism evidence="11 12">
    <name type="scientific">Coemansia guatemalensis</name>
    <dbReference type="NCBI Taxonomy" id="2761395"/>
    <lineage>
        <taxon>Eukaryota</taxon>
        <taxon>Fungi</taxon>
        <taxon>Fungi incertae sedis</taxon>
        <taxon>Zoopagomycota</taxon>
        <taxon>Kickxellomycotina</taxon>
        <taxon>Kickxellomycetes</taxon>
        <taxon>Kickxellales</taxon>
        <taxon>Kickxellaceae</taxon>
        <taxon>Coemansia</taxon>
    </lineage>
</organism>
<dbReference type="InterPro" id="IPR043926">
    <property type="entry name" value="ABCG_dom"/>
</dbReference>
<gene>
    <name evidence="11" type="primary">SNQ2_6</name>
    <name evidence="11" type="ORF">H4R20_005655</name>
</gene>
<evidence type="ECO:0000256" key="2">
    <source>
        <dbReference type="ARBA" id="ARBA00006012"/>
    </source>
</evidence>
<keyword evidence="4 9" id="KW-0812">Transmembrane</keyword>